<evidence type="ECO:0000256" key="1">
    <source>
        <dbReference type="SAM" id="MobiDB-lite"/>
    </source>
</evidence>
<name>X1CC70_9ZZZZ</name>
<accession>X1CC70</accession>
<feature type="non-terminal residue" evidence="2">
    <location>
        <position position="42"/>
    </location>
</feature>
<feature type="region of interest" description="Disordered" evidence="1">
    <location>
        <begin position="1"/>
        <end position="21"/>
    </location>
</feature>
<feature type="compositionally biased region" description="Basic and acidic residues" evidence="1">
    <location>
        <begin position="11"/>
        <end position="21"/>
    </location>
</feature>
<gene>
    <name evidence="2" type="ORF">S01H4_40425</name>
</gene>
<organism evidence="2">
    <name type="scientific">marine sediment metagenome</name>
    <dbReference type="NCBI Taxonomy" id="412755"/>
    <lineage>
        <taxon>unclassified sequences</taxon>
        <taxon>metagenomes</taxon>
        <taxon>ecological metagenomes</taxon>
    </lineage>
</organism>
<protein>
    <submittedName>
        <fullName evidence="2">Uncharacterized protein</fullName>
    </submittedName>
</protein>
<reference evidence="2" key="1">
    <citation type="journal article" date="2014" name="Front. Microbiol.">
        <title>High frequency of phylogenetically diverse reductive dehalogenase-homologous genes in deep subseafloor sedimentary metagenomes.</title>
        <authorList>
            <person name="Kawai M."/>
            <person name="Futagami T."/>
            <person name="Toyoda A."/>
            <person name="Takaki Y."/>
            <person name="Nishi S."/>
            <person name="Hori S."/>
            <person name="Arai W."/>
            <person name="Tsubouchi T."/>
            <person name="Morono Y."/>
            <person name="Uchiyama I."/>
            <person name="Ito T."/>
            <person name="Fujiyama A."/>
            <person name="Inagaki F."/>
            <person name="Takami H."/>
        </authorList>
    </citation>
    <scope>NUCLEOTIDE SEQUENCE</scope>
    <source>
        <strain evidence="2">Expedition CK06-06</strain>
    </source>
</reference>
<dbReference type="AlphaFoldDB" id="X1CC70"/>
<comment type="caution">
    <text evidence="2">The sequence shown here is derived from an EMBL/GenBank/DDBJ whole genome shotgun (WGS) entry which is preliminary data.</text>
</comment>
<evidence type="ECO:0000313" key="2">
    <source>
        <dbReference type="EMBL" id="GAH05152.1"/>
    </source>
</evidence>
<dbReference type="EMBL" id="BART01022008">
    <property type="protein sequence ID" value="GAH05152.1"/>
    <property type="molecule type" value="Genomic_DNA"/>
</dbReference>
<sequence>MANKKGQSRVPEGETKEGRFRRVLNERLKPLVKRFDQITAMP</sequence>
<proteinExistence type="predicted"/>